<comment type="caution">
    <text evidence="2">The sequence shown here is derived from an EMBL/GenBank/DDBJ whole genome shotgun (WGS) entry which is preliminary data.</text>
</comment>
<accession>A0ABC8TLG1</accession>
<dbReference type="Proteomes" id="UP001642360">
    <property type="component" value="Unassembled WGS sequence"/>
</dbReference>
<feature type="transmembrane region" description="Helical" evidence="1">
    <location>
        <begin position="20"/>
        <end position="42"/>
    </location>
</feature>
<proteinExistence type="predicted"/>
<dbReference type="PANTHER" id="PTHR46701">
    <property type="entry name" value="GLYCOSYLTRANSFERASE-LIKE KOBITO 1"/>
    <property type="match status" value="1"/>
</dbReference>
<keyword evidence="1" id="KW-1133">Transmembrane helix</keyword>
<dbReference type="AlphaFoldDB" id="A0ABC8TLG1"/>
<reference evidence="2 3" key="1">
    <citation type="submission" date="2024-02" db="EMBL/GenBank/DDBJ databases">
        <authorList>
            <person name="Vignale AGUSTIN F."/>
            <person name="Sosa J E."/>
            <person name="Modenutti C."/>
        </authorList>
    </citation>
    <scope>NUCLEOTIDE SEQUENCE [LARGE SCALE GENOMIC DNA]</scope>
</reference>
<dbReference type="EMBL" id="CAUOFW020005474">
    <property type="protein sequence ID" value="CAK9170303.1"/>
    <property type="molecule type" value="Genomic_DNA"/>
</dbReference>
<name>A0ABC8TLG1_9AQUA</name>
<keyword evidence="1" id="KW-0472">Membrane</keyword>
<sequence>MAGLYPSLRPQPPSSSQHSFASKLLLLLTLLPLILAVFAFVLQWRGGGIDDPISRWSPEESHKFPGMDSSPLATVGHSSSQSSDCVLGHSSSPSFPYYRDWKFNFEADLKPKAFDQVLECLFVWLEN</sequence>
<organism evidence="2 3">
    <name type="scientific">Ilex paraguariensis</name>
    <name type="common">yerba mate</name>
    <dbReference type="NCBI Taxonomy" id="185542"/>
    <lineage>
        <taxon>Eukaryota</taxon>
        <taxon>Viridiplantae</taxon>
        <taxon>Streptophyta</taxon>
        <taxon>Embryophyta</taxon>
        <taxon>Tracheophyta</taxon>
        <taxon>Spermatophyta</taxon>
        <taxon>Magnoliopsida</taxon>
        <taxon>eudicotyledons</taxon>
        <taxon>Gunneridae</taxon>
        <taxon>Pentapetalae</taxon>
        <taxon>asterids</taxon>
        <taxon>campanulids</taxon>
        <taxon>Aquifoliales</taxon>
        <taxon>Aquifoliaceae</taxon>
        <taxon>Ilex</taxon>
    </lineage>
</organism>
<gene>
    <name evidence="2" type="ORF">ILEXP_LOCUS39792</name>
</gene>
<dbReference type="InterPro" id="IPR044224">
    <property type="entry name" value="KOBITO1-like"/>
</dbReference>
<dbReference type="PANTHER" id="PTHR46701:SF7">
    <property type="entry name" value="GLYCOSYLTRANSFERASE-LIKE KOBITO 1"/>
    <property type="match status" value="1"/>
</dbReference>
<keyword evidence="1" id="KW-0812">Transmembrane</keyword>
<evidence type="ECO:0000256" key="1">
    <source>
        <dbReference type="SAM" id="Phobius"/>
    </source>
</evidence>
<protein>
    <submittedName>
        <fullName evidence="2">Uncharacterized protein</fullName>
    </submittedName>
</protein>
<keyword evidence="3" id="KW-1185">Reference proteome</keyword>
<evidence type="ECO:0000313" key="2">
    <source>
        <dbReference type="EMBL" id="CAK9170303.1"/>
    </source>
</evidence>
<evidence type="ECO:0000313" key="3">
    <source>
        <dbReference type="Proteomes" id="UP001642360"/>
    </source>
</evidence>